<protein>
    <submittedName>
        <fullName evidence="2">Stretch-activated Ca2+-permeable channel component-domain-containing protein</fullName>
    </submittedName>
</protein>
<dbReference type="PANTHER" id="PTHR39142:SF1">
    <property type="entry name" value="AEL197CP"/>
    <property type="match status" value="1"/>
</dbReference>
<dbReference type="PANTHER" id="PTHR39142">
    <property type="entry name" value="MID1P"/>
    <property type="match status" value="1"/>
</dbReference>
<proteinExistence type="predicted"/>
<dbReference type="InterPro" id="IPR024338">
    <property type="entry name" value="MID1/Yam8"/>
</dbReference>
<keyword evidence="3" id="KW-1185">Reference proteome</keyword>
<reference evidence="2" key="1">
    <citation type="submission" date="2023-02" db="EMBL/GenBank/DDBJ databases">
        <title>Identification and recombinant expression of a fungal hydrolase from Papiliotrema laurentii that hydrolyzes apple cutin and clears colloidal polyester polyurethane.</title>
        <authorList>
            <consortium name="DOE Joint Genome Institute"/>
            <person name="Roman V.A."/>
            <person name="Bojanowski C."/>
            <person name="Crable B.R."/>
            <person name="Wagner D.N."/>
            <person name="Hung C.S."/>
            <person name="Nadeau L.J."/>
            <person name="Schratz L."/>
            <person name="Haridas S."/>
            <person name="Pangilinan J."/>
            <person name="Lipzen A."/>
            <person name="Na H."/>
            <person name="Yan M."/>
            <person name="Ng V."/>
            <person name="Grigoriev I.V."/>
            <person name="Spatafora J.W."/>
            <person name="Barlow D."/>
            <person name="Biffinger J."/>
            <person name="Kelley-Loughnane N."/>
            <person name="Varaljay V.A."/>
            <person name="Crookes-Goodson W.J."/>
        </authorList>
    </citation>
    <scope>NUCLEOTIDE SEQUENCE</scope>
    <source>
        <strain evidence="2">5307AH</strain>
    </source>
</reference>
<organism evidence="2 3">
    <name type="scientific">Papiliotrema laurentii</name>
    <name type="common">Cryptococcus laurentii</name>
    <dbReference type="NCBI Taxonomy" id="5418"/>
    <lineage>
        <taxon>Eukaryota</taxon>
        <taxon>Fungi</taxon>
        <taxon>Dikarya</taxon>
        <taxon>Basidiomycota</taxon>
        <taxon>Agaricomycotina</taxon>
        <taxon>Tremellomycetes</taxon>
        <taxon>Tremellales</taxon>
        <taxon>Rhynchogastremaceae</taxon>
        <taxon>Papiliotrema</taxon>
    </lineage>
</organism>
<sequence length="565" mass="59512">MPRLALRKVSSWTTLLVISLCLIFQPLVYAQEVTIAPSTASSLTTTPTSTSSASPSSSPLLVPTLPFNTTLPPLNASNPSVQINLPASSTLYVTLNICGVGANSSILPRAIISTSSPPSFILGRTVADPDLGGLQVPNQVNRDGDPTLVSFNKGFGNWTWNNPDLTVQPSLLLALGIDNNGEIDSSSIPSDNGDVVVHVGVSSTAPSESISPSAPLLGDTTQNAVLLFSPLLQQAPILQPTYPNYTLPGAQLPLVPYAGPSAQTNLTTLSTDLELVVLPTASSPTNVGLDLSSCAIRSANQSSSFLASPGNMLVNATTQWMTVGGVEGYRTMWVLGGLGAETNYTAWLVDNRGGLSQPIWFTTKQATFPCQLALPNSLCPNIGYAAPLAPNDTTIALAGTDVNIAAPLWSLPETTTNLITTSLNAFSSSLLSSACGRDVFSHISTCLDCYSSYRDWLCRIAVPQCASGSASSAPIHPQIATRTTDQPRISTLASPYAYTELLPCLSTCNKVDRTCPVFLQFRCPRRLSTGNASYAFVGDDKQVGDGDPANGIPAMDRWGNRWCNG</sequence>
<dbReference type="Proteomes" id="UP001182556">
    <property type="component" value="Unassembled WGS sequence"/>
</dbReference>
<dbReference type="GO" id="GO:0098703">
    <property type="term" value="P:calcium ion import across plasma membrane"/>
    <property type="evidence" value="ECO:0007669"/>
    <property type="project" value="InterPro"/>
</dbReference>
<feature type="chain" id="PRO_5042265718" evidence="1">
    <location>
        <begin position="31"/>
        <end position="565"/>
    </location>
</feature>
<evidence type="ECO:0000313" key="2">
    <source>
        <dbReference type="EMBL" id="KAK1925017.1"/>
    </source>
</evidence>
<dbReference type="AlphaFoldDB" id="A0AAD9FS34"/>
<accession>A0AAD9FS34</accession>
<dbReference type="Pfam" id="PF12929">
    <property type="entry name" value="Mid1"/>
    <property type="match status" value="1"/>
</dbReference>
<evidence type="ECO:0000256" key="1">
    <source>
        <dbReference type="SAM" id="SignalP"/>
    </source>
</evidence>
<keyword evidence="1" id="KW-0732">Signal</keyword>
<comment type="caution">
    <text evidence="2">The sequence shown here is derived from an EMBL/GenBank/DDBJ whole genome shotgun (WGS) entry which is preliminary data.</text>
</comment>
<dbReference type="GO" id="GO:0005262">
    <property type="term" value="F:calcium channel activity"/>
    <property type="evidence" value="ECO:0007669"/>
    <property type="project" value="InterPro"/>
</dbReference>
<evidence type="ECO:0000313" key="3">
    <source>
        <dbReference type="Proteomes" id="UP001182556"/>
    </source>
</evidence>
<gene>
    <name evidence="2" type="ORF">DB88DRAFT_510070</name>
</gene>
<feature type="signal peptide" evidence="1">
    <location>
        <begin position="1"/>
        <end position="30"/>
    </location>
</feature>
<dbReference type="EMBL" id="JAODAN010000004">
    <property type="protein sequence ID" value="KAK1925017.1"/>
    <property type="molecule type" value="Genomic_DNA"/>
</dbReference>
<name>A0AAD9FS34_PAPLA</name>